<dbReference type="InParanoid" id="C5L127"/>
<keyword evidence="2" id="KW-1185">Reference proteome</keyword>
<dbReference type="OMA" id="PVWPNEY"/>
<reference evidence="1 2" key="1">
    <citation type="submission" date="2008-07" db="EMBL/GenBank/DDBJ databases">
        <authorList>
            <person name="El-Sayed N."/>
            <person name="Caler E."/>
            <person name="Inman J."/>
            <person name="Amedeo P."/>
            <person name="Hass B."/>
            <person name="Wortman J."/>
        </authorList>
    </citation>
    <scope>NUCLEOTIDE SEQUENCE [LARGE SCALE GENOMIC DNA]</scope>
    <source>
        <strain evidence="2">ATCC 50983 / TXsc</strain>
    </source>
</reference>
<dbReference type="Proteomes" id="UP000007800">
    <property type="component" value="Unassembled WGS sequence"/>
</dbReference>
<protein>
    <submittedName>
        <fullName evidence="1">Uncharacterized protein</fullName>
    </submittedName>
</protein>
<evidence type="ECO:0000313" key="2">
    <source>
        <dbReference type="Proteomes" id="UP000007800"/>
    </source>
</evidence>
<dbReference type="InterPro" id="IPR017853">
    <property type="entry name" value="GH"/>
</dbReference>
<name>C5L127_PERM5</name>
<proteinExistence type="predicted"/>
<dbReference type="RefSeq" id="XP_002777874.1">
    <property type="nucleotide sequence ID" value="XM_002777828.1"/>
</dbReference>
<organism evidence="2">
    <name type="scientific">Perkinsus marinus (strain ATCC 50983 / TXsc)</name>
    <dbReference type="NCBI Taxonomy" id="423536"/>
    <lineage>
        <taxon>Eukaryota</taxon>
        <taxon>Sar</taxon>
        <taxon>Alveolata</taxon>
        <taxon>Perkinsozoa</taxon>
        <taxon>Perkinsea</taxon>
        <taxon>Perkinsida</taxon>
        <taxon>Perkinsidae</taxon>
        <taxon>Perkinsus</taxon>
    </lineage>
</organism>
<accession>C5L127</accession>
<dbReference type="AlphaFoldDB" id="C5L127"/>
<dbReference type="EMBL" id="GG678140">
    <property type="protein sequence ID" value="EER09669.1"/>
    <property type="molecule type" value="Genomic_DNA"/>
</dbReference>
<sequence>MNSGANLQLGGYVLVPKSEIWEGVDRNPWNKTAFEALRKRADAAGKVIIAQFETEFQTTLDKATFMKSAREFLKDYPVDGFGLNFPVWPNEYQVRRDFFAAARELKLRTSLSVLSSDLPKLEQSGLGKDIDEVVVTPWPSSEKESIKSFNTDSFAEDVIKGAVKAGVDLNKLIFRVPLLAKADYGSADMSYANAIYDLGADPRGNGSFLYSGGFGYYFFSQPRASEKVALAKKYGLLGIGLQGGKNYVNDLYPWDTDSLFHAIA</sequence>
<evidence type="ECO:0000313" key="1">
    <source>
        <dbReference type="EMBL" id="EER09669.1"/>
    </source>
</evidence>
<gene>
    <name evidence="1" type="ORF">Pmar_PMAR008808</name>
</gene>
<dbReference type="SUPFAM" id="SSF51445">
    <property type="entry name" value="(Trans)glycosidases"/>
    <property type="match status" value="1"/>
</dbReference>
<dbReference type="GeneID" id="9052592"/>